<feature type="compositionally biased region" description="Acidic residues" evidence="1">
    <location>
        <begin position="255"/>
        <end position="266"/>
    </location>
</feature>
<feature type="compositionally biased region" description="Basic and acidic residues" evidence="1">
    <location>
        <begin position="404"/>
        <end position="434"/>
    </location>
</feature>
<dbReference type="EMBL" id="OW240914">
    <property type="protein sequence ID" value="CAH2275414.1"/>
    <property type="molecule type" value="Genomic_DNA"/>
</dbReference>
<protein>
    <submittedName>
        <fullName evidence="2">Uncharacterized protein</fullName>
    </submittedName>
</protein>
<feature type="region of interest" description="Disordered" evidence="1">
    <location>
        <begin position="1"/>
        <end position="57"/>
    </location>
</feature>
<name>A0AAD1RNF5_PELCU</name>
<feature type="compositionally biased region" description="Polar residues" evidence="1">
    <location>
        <begin position="272"/>
        <end position="281"/>
    </location>
</feature>
<evidence type="ECO:0000313" key="2">
    <source>
        <dbReference type="EMBL" id="CAH2275414.1"/>
    </source>
</evidence>
<keyword evidence="3" id="KW-1185">Reference proteome</keyword>
<sequence>MATEDIELKGEASSTSTEDMKTENSQQSSEGEIMSQSTQKYAGKQTRDPLAQKEPNVQINISEHGTGLNENGNIEIPISVVNDNCVDSSTSLELIRNTDSEVSLESHPSCLLIGSQAYDKVSSENNVCDVHNIALNSEKTMEETELENKTQQIEMKRLFDGGTDTIKAKEETVEQATQDHKTVKISGNEENRDLEEMCKEISEAIETVTKRKRLYSEERESENIGKGSESGINPWAYHEEEKHESGLDMVVIEEEASSEEMEDSSGEDDKLSSPSSTQEQIESPPVCDSCGVVTETQEPSMTQQVLCAEGTVKQIYPLPPGQPLLQREKVFFHLSVKEQQETLQRLKDLQREAEMKCASDRRRQMLRFQERLSIARIRRSQEDLLGTSPSASPLLSPEPSPQGDTEHQKTAVREHLERVKRERTNIMQTKRERNTSTFRELLDPVLTRSECEDGEVGLRGTEGV</sequence>
<proteinExistence type="predicted"/>
<reference evidence="2" key="1">
    <citation type="submission" date="2022-03" db="EMBL/GenBank/DDBJ databases">
        <authorList>
            <person name="Alioto T."/>
            <person name="Alioto T."/>
            <person name="Gomez Garrido J."/>
        </authorList>
    </citation>
    <scope>NUCLEOTIDE SEQUENCE</scope>
</reference>
<accession>A0AAD1RNF5</accession>
<dbReference type="Proteomes" id="UP001295444">
    <property type="component" value="Chromosome 03"/>
</dbReference>
<evidence type="ECO:0000256" key="1">
    <source>
        <dbReference type="SAM" id="MobiDB-lite"/>
    </source>
</evidence>
<feature type="compositionally biased region" description="Basic and acidic residues" evidence="1">
    <location>
        <begin position="1"/>
        <end position="10"/>
    </location>
</feature>
<dbReference type="AlphaFoldDB" id="A0AAD1RNF5"/>
<feature type="region of interest" description="Disordered" evidence="1">
    <location>
        <begin position="384"/>
        <end position="438"/>
    </location>
</feature>
<feature type="compositionally biased region" description="Polar residues" evidence="1">
    <location>
        <begin position="12"/>
        <end position="40"/>
    </location>
</feature>
<evidence type="ECO:0000313" key="3">
    <source>
        <dbReference type="Proteomes" id="UP001295444"/>
    </source>
</evidence>
<feature type="region of interest" description="Disordered" evidence="1">
    <location>
        <begin position="255"/>
        <end position="291"/>
    </location>
</feature>
<gene>
    <name evidence="2" type="ORF">PECUL_23A045362</name>
</gene>
<feature type="compositionally biased region" description="Low complexity" evidence="1">
    <location>
        <begin position="384"/>
        <end position="397"/>
    </location>
</feature>
<organism evidence="2 3">
    <name type="scientific">Pelobates cultripes</name>
    <name type="common">Western spadefoot toad</name>
    <dbReference type="NCBI Taxonomy" id="61616"/>
    <lineage>
        <taxon>Eukaryota</taxon>
        <taxon>Metazoa</taxon>
        <taxon>Chordata</taxon>
        <taxon>Craniata</taxon>
        <taxon>Vertebrata</taxon>
        <taxon>Euteleostomi</taxon>
        <taxon>Amphibia</taxon>
        <taxon>Batrachia</taxon>
        <taxon>Anura</taxon>
        <taxon>Pelobatoidea</taxon>
        <taxon>Pelobatidae</taxon>
        <taxon>Pelobates</taxon>
    </lineage>
</organism>